<sequence>MASIIASICPFVEIHVAKIDCRKQGYLPNPVFDVRKLPDAIEWALDNDIEIMSTSWIFRDHVELQAPSAKPKDTSELQTPASKLKRLIDNDERSATVVIYSAARDKENDADKSEYYPADCTRAQSIGAANIHNSPQRYVVPKATDFIFPSQNVVDGDADGGNSVATAVAAGVAALVLHCFREDNLELKPAVRRSFMEKLFRDLAEPNTKYVNLEKLFSRSDSEPANPHRFVESVLAKLSLERSQVESGRWFSHAR</sequence>
<gene>
    <name evidence="2" type="ORF">SMACR_02055</name>
</gene>
<dbReference type="Pfam" id="PF00082">
    <property type="entry name" value="Peptidase_S8"/>
    <property type="match status" value="1"/>
</dbReference>
<protein>
    <recommendedName>
        <fullName evidence="1">Peptidase S8/S53 domain-containing protein</fullName>
    </recommendedName>
</protein>
<dbReference type="InterPro" id="IPR000209">
    <property type="entry name" value="Peptidase_S8/S53_dom"/>
</dbReference>
<evidence type="ECO:0000259" key="1">
    <source>
        <dbReference type="Pfam" id="PF00082"/>
    </source>
</evidence>
<feature type="domain" description="Peptidase S8/S53" evidence="1">
    <location>
        <begin position="38"/>
        <end position="190"/>
    </location>
</feature>
<reference evidence="2 3" key="1">
    <citation type="submission" date="2017-07" db="EMBL/GenBank/DDBJ databases">
        <title>Genome sequence of the Sordaria macrospora wild type strain R19027.</title>
        <authorList>
            <person name="Nowrousian M."/>
            <person name="Teichert I."/>
            <person name="Kueck U."/>
        </authorList>
    </citation>
    <scope>NUCLEOTIDE SEQUENCE [LARGE SCALE GENOMIC DNA]</scope>
    <source>
        <strain evidence="2 3">R19027</strain>
        <tissue evidence="2">Mycelium</tissue>
    </source>
</reference>
<dbReference type="Proteomes" id="UP000433876">
    <property type="component" value="Unassembled WGS sequence"/>
</dbReference>
<dbReference type="Gene3D" id="3.40.50.200">
    <property type="entry name" value="Peptidase S8/S53 domain"/>
    <property type="match status" value="1"/>
</dbReference>
<organism evidence="2 3">
    <name type="scientific">Sordaria macrospora</name>
    <dbReference type="NCBI Taxonomy" id="5147"/>
    <lineage>
        <taxon>Eukaryota</taxon>
        <taxon>Fungi</taxon>
        <taxon>Dikarya</taxon>
        <taxon>Ascomycota</taxon>
        <taxon>Pezizomycotina</taxon>
        <taxon>Sordariomycetes</taxon>
        <taxon>Sordariomycetidae</taxon>
        <taxon>Sordariales</taxon>
        <taxon>Sordariaceae</taxon>
        <taxon>Sordaria</taxon>
    </lineage>
</organism>
<proteinExistence type="predicted"/>
<dbReference type="InterPro" id="IPR036852">
    <property type="entry name" value="Peptidase_S8/S53_dom_sf"/>
</dbReference>
<dbReference type="EMBL" id="NMPR01000045">
    <property type="protein sequence ID" value="KAA8632947.1"/>
    <property type="molecule type" value="Genomic_DNA"/>
</dbReference>
<evidence type="ECO:0000313" key="3">
    <source>
        <dbReference type="Proteomes" id="UP000433876"/>
    </source>
</evidence>
<dbReference type="VEuPathDB" id="FungiDB:SMAC_02055"/>
<name>A0A8S8ZQ44_SORMA</name>
<dbReference type="GO" id="GO:0004252">
    <property type="term" value="F:serine-type endopeptidase activity"/>
    <property type="evidence" value="ECO:0007669"/>
    <property type="project" value="InterPro"/>
</dbReference>
<dbReference type="SUPFAM" id="SSF52743">
    <property type="entry name" value="Subtilisin-like"/>
    <property type="match status" value="1"/>
</dbReference>
<dbReference type="AlphaFoldDB" id="A0A8S8ZQ44"/>
<accession>A0A8S8ZQ44</accession>
<dbReference type="GO" id="GO:0006508">
    <property type="term" value="P:proteolysis"/>
    <property type="evidence" value="ECO:0007669"/>
    <property type="project" value="InterPro"/>
</dbReference>
<evidence type="ECO:0000313" key="2">
    <source>
        <dbReference type="EMBL" id="KAA8632947.1"/>
    </source>
</evidence>
<comment type="caution">
    <text evidence="2">The sequence shown here is derived from an EMBL/GenBank/DDBJ whole genome shotgun (WGS) entry which is preliminary data.</text>
</comment>